<evidence type="ECO:0000256" key="9">
    <source>
        <dbReference type="SAM" id="SignalP"/>
    </source>
</evidence>
<accession>A0A8C3VQU9</accession>
<evidence type="ECO:0000256" key="2">
    <source>
        <dbReference type="ARBA" id="ARBA00006889"/>
    </source>
</evidence>
<evidence type="ECO:0000256" key="3">
    <source>
        <dbReference type="ARBA" id="ARBA00022448"/>
    </source>
</evidence>
<keyword evidence="12" id="KW-1185">Reference proteome</keyword>
<reference evidence="11" key="2">
    <citation type="submission" date="2025-09" db="UniProtKB">
        <authorList>
            <consortium name="Ensembl"/>
        </authorList>
    </citation>
    <scope>IDENTIFICATION</scope>
</reference>
<keyword evidence="9" id="KW-0732">Signal</keyword>
<evidence type="ECO:0000259" key="10">
    <source>
        <dbReference type="Pfam" id="PF00061"/>
    </source>
</evidence>
<keyword evidence="5" id="KW-0494">Milk protein</keyword>
<evidence type="ECO:0000256" key="8">
    <source>
        <dbReference type="RuleBase" id="RU003695"/>
    </source>
</evidence>
<comment type="similarity">
    <text evidence="2 8">Belongs to the calycin superfamily. Lipocalin family.</text>
</comment>
<dbReference type="PRINTS" id="PR00179">
    <property type="entry name" value="LIPOCALIN"/>
</dbReference>
<evidence type="ECO:0000256" key="7">
    <source>
        <dbReference type="ARBA" id="ARBA00023157"/>
    </source>
</evidence>
<dbReference type="InterPro" id="IPR000566">
    <property type="entry name" value="Lipocln_cytosolic_FA-bd_dom"/>
</dbReference>
<evidence type="ECO:0000313" key="12">
    <source>
        <dbReference type="Proteomes" id="UP000694540"/>
    </source>
</evidence>
<feature type="signal peptide" evidence="9">
    <location>
        <begin position="1"/>
        <end position="18"/>
    </location>
</feature>
<evidence type="ECO:0000256" key="5">
    <source>
        <dbReference type="ARBA" id="ARBA00022743"/>
    </source>
</evidence>
<dbReference type="InterPro" id="IPR012674">
    <property type="entry name" value="Calycin"/>
</dbReference>
<evidence type="ECO:0000256" key="6">
    <source>
        <dbReference type="ARBA" id="ARBA00023072"/>
    </source>
</evidence>
<feature type="domain" description="Lipocalin/cytosolic fatty-acid binding" evidence="10">
    <location>
        <begin position="34"/>
        <end position="165"/>
    </location>
</feature>
<dbReference type="GO" id="GO:0019841">
    <property type="term" value="F:retinol binding"/>
    <property type="evidence" value="ECO:0007669"/>
    <property type="project" value="UniProtKB-KW"/>
</dbReference>
<proteinExistence type="inferred from homology"/>
<dbReference type="SUPFAM" id="SSF50814">
    <property type="entry name" value="Lipocalins"/>
    <property type="match status" value="1"/>
</dbReference>
<dbReference type="GeneTree" id="ENSGT01050000244868"/>
<dbReference type="GO" id="GO:0005576">
    <property type="term" value="C:extracellular region"/>
    <property type="evidence" value="ECO:0007669"/>
    <property type="project" value="UniProtKB-SubCell"/>
</dbReference>
<evidence type="ECO:0000256" key="4">
    <source>
        <dbReference type="ARBA" id="ARBA00022525"/>
    </source>
</evidence>
<dbReference type="InterPro" id="IPR022272">
    <property type="entry name" value="Lipocalin_CS"/>
</dbReference>
<keyword evidence="6" id="KW-0683">Retinol-binding</keyword>
<feature type="chain" id="PRO_5034555101" description="Lipocalin/cytosolic fatty-acid binding domain-containing protein" evidence="9">
    <location>
        <begin position="19"/>
        <end position="176"/>
    </location>
</feature>
<sequence>MRCLLLALCVALVCGVRAKHIPQKMEDLDKRKVAGTWHTMAMAASDISLLDAESSPLRVYVEELKATPEGNLEMVLQKRVNHGCAETTITARKTEDPTVKISVLDTDYTHYLFFCMERAVTAPTGGVVCQYLARTLKVDDEVMEKFRGALEPLPVHMRIFLDLSQGKGELPLGRLG</sequence>
<dbReference type="Ensembl" id="ENSCWAT00000005358.1">
    <property type="protein sequence ID" value="ENSCWAP00000004950.1"/>
    <property type="gene ID" value="ENSCWAG00000003813.1"/>
</dbReference>
<dbReference type="PRINTS" id="PR01172">
    <property type="entry name" value="BLCTOGLOBULN"/>
</dbReference>
<dbReference type="Proteomes" id="UP000694540">
    <property type="component" value="Unplaced"/>
</dbReference>
<reference evidence="11" key="1">
    <citation type="submission" date="2025-08" db="UniProtKB">
        <authorList>
            <consortium name="Ensembl"/>
        </authorList>
    </citation>
    <scope>IDENTIFICATION</scope>
</reference>
<dbReference type="AlphaFoldDB" id="A0A8C3VQU9"/>
<dbReference type="InterPro" id="IPR002447">
    <property type="entry name" value="Blactoglobulin"/>
</dbReference>
<keyword evidence="3" id="KW-0813">Transport</keyword>
<dbReference type="PANTHER" id="PTHR11430">
    <property type="entry name" value="LIPOCALIN"/>
    <property type="match status" value="1"/>
</dbReference>
<evidence type="ECO:0000256" key="1">
    <source>
        <dbReference type="ARBA" id="ARBA00004613"/>
    </source>
</evidence>
<name>A0A8C3VQU9_9CETA</name>
<evidence type="ECO:0000313" key="11">
    <source>
        <dbReference type="Ensembl" id="ENSCWAP00000004950.1"/>
    </source>
</evidence>
<keyword evidence="7" id="KW-1015">Disulfide bond</keyword>
<dbReference type="Gene3D" id="2.40.128.20">
    <property type="match status" value="1"/>
</dbReference>
<protein>
    <recommendedName>
        <fullName evidence="10">Lipocalin/cytosolic fatty-acid binding domain-containing protein</fullName>
    </recommendedName>
</protein>
<keyword evidence="4" id="KW-0964">Secreted</keyword>
<dbReference type="PANTHER" id="PTHR11430:SF117">
    <property type="entry name" value="GLYCODELIN"/>
    <property type="match status" value="1"/>
</dbReference>
<dbReference type="Pfam" id="PF00061">
    <property type="entry name" value="Lipocalin"/>
    <property type="match status" value="1"/>
</dbReference>
<dbReference type="PROSITE" id="PS00213">
    <property type="entry name" value="LIPOCALIN"/>
    <property type="match status" value="1"/>
</dbReference>
<organism evidence="11 12">
    <name type="scientific">Catagonus wagneri</name>
    <name type="common">Chacoan peccary</name>
    <dbReference type="NCBI Taxonomy" id="51154"/>
    <lineage>
        <taxon>Eukaryota</taxon>
        <taxon>Metazoa</taxon>
        <taxon>Chordata</taxon>
        <taxon>Craniata</taxon>
        <taxon>Vertebrata</taxon>
        <taxon>Euteleostomi</taxon>
        <taxon>Mammalia</taxon>
        <taxon>Eutheria</taxon>
        <taxon>Laurasiatheria</taxon>
        <taxon>Artiodactyla</taxon>
        <taxon>Suina</taxon>
        <taxon>Tayassuidae</taxon>
        <taxon>Catagonus</taxon>
    </lineage>
</organism>
<dbReference type="InterPro" id="IPR002345">
    <property type="entry name" value="Lipocalin"/>
</dbReference>
<comment type="subcellular location">
    <subcellularLocation>
        <location evidence="1">Secreted</location>
    </subcellularLocation>
</comment>